<evidence type="ECO:0000256" key="1">
    <source>
        <dbReference type="SAM" id="Phobius"/>
    </source>
</evidence>
<evidence type="ECO:0000313" key="2">
    <source>
        <dbReference type="EMBL" id="JAP56236.1"/>
    </source>
</evidence>
<sequence>MYPPPPGFNPSAFPHSGQGLMPGPGYAVYPGPNGMFADDLCLKQVASVPLLVVKCLTGSLLPFFSWLSIFYYLRSLLAPSILPHLAPSPDISILESPLVNLPFHSGGNQKLT</sequence>
<gene>
    <name evidence="2" type="ORF">TR84728</name>
</gene>
<dbReference type="EMBL" id="GEEE01006989">
    <property type="protein sequence ID" value="JAP56236.1"/>
    <property type="molecule type" value="Transcribed_RNA"/>
</dbReference>
<keyword evidence="1" id="KW-0472">Membrane</keyword>
<proteinExistence type="predicted"/>
<dbReference type="AlphaFoldDB" id="A0A0X3QAD7"/>
<organism evidence="2">
    <name type="scientific">Schistocephalus solidus</name>
    <name type="common">Tapeworm</name>
    <dbReference type="NCBI Taxonomy" id="70667"/>
    <lineage>
        <taxon>Eukaryota</taxon>
        <taxon>Metazoa</taxon>
        <taxon>Spiralia</taxon>
        <taxon>Lophotrochozoa</taxon>
        <taxon>Platyhelminthes</taxon>
        <taxon>Cestoda</taxon>
        <taxon>Eucestoda</taxon>
        <taxon>Diphyllobothriidea</taxon>
        <taxon>Diphyllobothriidae</taxon>
        <taxon>Schistocephalus</taxon>
    </lineage>
</organism>
<protein>
    <submittedName>
        <fullName evidence="2">Uncharacterized protein</fullName>
    </submittedName>
</protein>
<accession>A0A0X3QAD7</accession>
<keyword evidence="1" id="KW-1133">Transmembrane helix</keyword>
<reference evidence="2" key="1">
    <citation type="submission" date="2016-01" db="EMBL/GenBank/DDBJ databases">
        <title>Reference transcriptome for the parasite Schistocephalus solidus: insights into the molecular evolution of parasitism.</title>
        <authorList>
            <person name="Hebert F.O."/>
            <person name="Grambauer S."/>
            <person name="Barber I."/>
            <person name="Landry C.R."/>
            <person name="Aubin-Horth N."/>
        </authorList>
    </citation>
    <scope>NUCLEOTIDE SEQUENCE</scope>
</reference>
<name>A0A0X3QAD7_SCHSO</name>
<keyword evidence="1" id="KW-0812">Transmembrane</keyword>
<feature type="transmembrane region" description="Helical" evidence="1">
    <location>
        <begin position="51"/>
        <end position="73"/>
    </location>
</feature>